<organism evidence="8 9">
    <name type="scientific">Hibiscus syriacus</name>
    <name type="common">Rose of Sharon</name>
    <dbReference type="NCBI Taxonomy" id="106335"/>
    <lineage>
        <taxon>Eukaryota</taxon>
        <taxon>Viridiplantae</taxon>
        <taxon>Streptophyta</taxon>
        <taxon>Embryophyta</taxon>
        <taxon>Tracheophyta</taxon>
        <taxon>Spermatophyta</taxon>
        <taxon>Magnoliopsida</taxon>
        <taxon>eudicotyledons</taxon>
        <taxon>Gunneridae</taxon>
        <taxon>Pentapetalae</taxon>
        <taxon>rosids</taxon>
        <taxon>malvids</taxon>
        <taxon>Malvales</taxon>
        <taxon>Malvaceae</taxon>
        <taxon>Malvoideae</taxon>
        <taxon>Hibiscus</taxon>
    </lineage>
</organism>
<evidence type="ECO:0000256" key="1">
    <source>
        <dbReference type="ARBA" id="ARBA00009063"/>
    </source>
</evidence>
<keyword evidence="2" id="KW-0813">Transport</keyword>
<dbReference type="GO" id="GO:0006886">
    <property type="term" value="P:intracellular protein transport"/>
    <property type="evidence" value="ECO:0007669"/>
    <property type="project" value="TreeGrafter"/>
</dbReference>
<comment type="similarity">
    <text evidence="1">Belongs to the syntaxin family.</text>
</comment>
<dbReference type="CDD" id="cd15848">
    <property type="entry name" value="SNARE_syntaxin1-like"/>
    <property type="match status" value="1"/>
</dbReference>
<sequence>MAVIRELLSKLQESNEESKSLHKPESLKALRNKINNDIVTVQKKARTIKSQLKEMDRVPMRPISASRGQRRHIGLQDQDRRHEWLAQQVKGADDGFSGFEAENDGRWWRGVLTRAVQEHGRGKVMETAVEIEDRHTASKEKEKSLLELHQEFLDMAVIVEAQGEQMDDIEHHVMNVSHYVKDGAKELNSAKQHQSSSRKCMCIGIILLLLIVLLIIVPIATSYSSS</sequence>
<dbReference type="GO" id="GO:0005484">
    <property type="term" value="F:SNAP receptor activity"/>
    <property type="evidence" value="ECO:0007669"/>
    <property type="project" value="TreeGrafter"/>
</dbReference>
<name>A0A6A2X6S2_HIBSY</name>
<keyword evidence="6" id="KW-0812">Transmembrane</keyword>
<dbReference type="SMART" id="SM00397">
    <property type="entry name" value="t_SNARE"/>
    <property type="match status" value="1"/>
</dbReference>
<dbReference type="FunFam" id="1.20.5.110:FF:000008">
    <property type="entry name" value="Syntaxin 132"/>
    <property type="match status" value="1"/>
</dbReference>
<dbReference type="PANTHER" id="PTHR19957">
    <property type="entry name" value="SYNTAXIN"/>
    <property type="match status" value="1"/>
</dbReference>
<evidence type="ECO:0000256" key="6">
    <source>
        <dbReference type="SAM" id="Phobius"/>
    </source>
</evidence>
<dbReference type="GO" id="GO:0048278">
    <property type="term" value="P:vesicle docking"/>
    <property type="evidence" value="ECO:0007669"/>
    <property type="project" value="TreeGrafter"/>
</dbReference>
<keyword evidence="4" id="KW-0007">Acetylation</keyword>
<dbReference type="InterPro" id="IPR045242">
    <property type="entry name" value="Syntaxin"/>
</dbReference>
<dbReference type="Proteomes" id="UP000436088">
    <property type="component" value="Unassembled WGS sequence"/>
</dbReference>
<dbReference type="PROSITE" id="PS50192">
    <property type="entry name" value="T_SNARE"/>
    <property type="match status" value="1"/>
</dbReference>
<dbReference type="InterPro" id="IPR000727">
    <property type="entry name" value="T_SNARE_dom"/>
</dbReference>
<evidence type="ECO:0000259" key="7">
    <source>
        <dbReference type="PROSITE" id="PS50192"/>
    </source>
</evidence>
<dbReference type="AlphaFoldDB" id="A0A6A2X6S2"/>
<keyword evidence="6" id="KW-1133">Transmembrane helix</keyword>
<dbReference type="GO" id="GO:0006906">
    <property type="term" value="P:vesicle fusion"/>
    <property type="evidence" value="ECO:0007669"/>
    <property type="project" value="TreeGrafter"/>
</dbReference>
<dbReference type="GO" id="GO:0006887">
    <property type="term" value="P:exocytosis"/>
    <property type="evidence" value="ECO:0007669"/>
    <property type="project" value="TreeGrafter"/>
</dbReference>
<keyword evidence="6" id="KW-0472">Membrane</keyword>
<dbReference type="GO" id="GO:0012505">
    <property type="term" value="C:endomembrane system"/>
    <property type="evidence" value="ECO:0007669"/>
    <property type="project" value="TreeGrafter"/>
</dbReference>
<dbReference type="InterPro" id="IPR006011">
    <property type="entry name" value="Syntaxin_N"/>
</dbReference>
<dbReference type="EMBL" id="VEPZ02001641">
    <property type="protein sequence ID" value="KAE8664710.1"/>
    <property type="molecule type" value="Genomic_DNA"/>
</dbReference>
<gene>
    <name evidence="8" type="ORF">F3Y22_tig00112738pilonHSYRG00113</name>
</gene>
<evidence type="ECO:0000256" key="3">
    <source>
        <dbReference type="ARBA" id="ARBA00022927"/>
    </source>
</evidence>
<keyword evidence="9" id="KW-1185">Reference proteome</keyword>
<evidence type="ECO:0000256" key="2">
    <source>
        <dbReference type="ARBA" id="ARBA00022448"/>
    </source>
</evidence>
<dbReference type="Pfam" id="PF05739">
    <property type="entry name" value="SNARE"/>
    <property type="match status" value="1"/>
</dbReference>
<dbReference type="GO" id="GO:0000149">
    <property type="term" value="F:SNARE binding"/>
    <property type="evidence" value="ECO:0007669"/>
    <property type="project" value="TreeGrafter"/>
</dbReference>
<evidence type="ECO:0000313" key="8">
    <source>
        <dbReference type="EMBL" id="KAE8664710.1"/>
    </source>
</evidence>
<dbReference type="InterPro" id="IPR010989">
    <property type="entry name" value="SNARE"/>
</dbReference>
<comment type="caution">
    <text evidence="8">The sequence shown here is derived from an EMBL/GenBank/DDBJ whole genome shotgun (WGS) entry which is preliminary data.</text>
</comment>
<reference evidence="8" key="1">
    <citation type="submission" date="2019-09" db="EMBL/GenBank/DDBJ databases">
        <title>Draft genome information of white flower Hibiscus syriacus.</title>
        <authorList>
            <person name="Kim Y.-M."/>
        </authorList>
    </citation>
    <scope>NUCLEOTIDE SEQUENCE [LARGE SCALE GENOMIC DNA]</scope>
    <source>
        <strain evidence="8">YM2019G1</strain>
    </source>
</reference>
<dbReference type="GO" id="GO:0031201">
    <property type="term" value="C:SNARE complex"/>
    <property type="evidence" value="ECO:0007669"/>
    <property type="project" value="TreeGrafter"/>
</dbReference>
<dbReference type="GO" id="GO:0005886">
    <property type="term" value="C:plasma membrane"/>
    <property type="evidence" value="ECO:0007669"/>
    <property type="project" value="TreeGrafter"/>
</dbReference>
<keyword evidence="3" id="KW-0653">Protein transport</keyword>
<keyword evidence="5" id="KW-0175">Coiled coil</keyword>
<proteinExistence type="inferred from homology"/>
<evidence type="ECO:0000256" key="5">
    <source>
        <dbReference type="ARBA" id="ARBA00023054"/>
    </source>
</evidence>
<dbReference type="Gene3D" id="1.20.5.110">
    <property type="match status" value="1"/>
</dbReference>
<accession>A0A6A2X6S2</accession>
<protein>
    <submittedName>
        <fullName evidence="8">Non-photochemical quenching 1 isoform 1</fullName>
    </submittedName>
</protein>
<dbReference type="Pfam" id="PF00804">
    <property type="entry name" value="Syntaxin"/>
    <property type="match status" value="1"/>
</dbReference>
<feature type="domain" description="T-SNARE coiled-coil homology" evidence="7">
    <location>
        <begin position="128"/>
        <end position="190"/>
    </location>
</feature>
<evidence type="ECO:0000256" key="4">
    <source>
        <dbReference type="ARBA" id="ARBA00022990"/>
    </source>
</evidence>
<evidence type="ECO:0000313" key="9">
    <source>
        <dbReference type="Proteomes" id="UP000436088"/>
    </source>
</evidence>
<feature type="transmembrane region" description="Helical" evidence="6">
    <location>
        <begin position="200"/>
        <end position="220"/>
    </location>
</feature>
<dbReference type="SUPFAM" id="SSF47661">
    <property type="entry name" value="t-snare proteins"/>
    <property type="match status" value="1"/>
</dbReference>
<dbReference type="PANTHER" id="PTHR19957:SF251">
    <property type="entry name" value="SYNTAXIN-RELATED PROTEIN KNOLLE"/>
    <property type="match status" value="1"/>
</dbReference>